<dbReference type="OrthoDB" id="436496at2759"/>
<feature type="compositionally biased region" description="Basic and acidic residues" evidence="1">
    <location>
        <begin position="421"/>
        <end position="435"/>
    </location>
</feature>
<gene>
    <name evidence="3" type="ORF">BU23DRAFT_586619</name>
</gene>
<accession>A0A6A5VS64</accession>
<evidence type="ECO:0000313" key="3">
    <source>
        <dbReference type="EMBL" id="KAF1979429.1"/>
    </source>
</evidence>
<proteinExistence type="predicted"/>
<feature type="domain" description="DUF7918" evidence="2">
    <location>
        <begin position="46"/>
        <end position="230"/>
    </location>
</feature>
<evidence type="ECO:0000256" key="1">
    <source>
        <dbReference type="SAM" id="MobiDB-lite"/>
    </source>
</evidence>
<keyword evidence="4" id="KW-1185">Reference proteome</keyword>
<protein>
    <recommendedName>
        <fullName evidence="2">DUF7918 domain-containing protein</fullName>
    </recommendedName>
</protein>
<feature type="region of interest" description="Disordered" evidence="1">
    <location>
        <begin position="406"/>
        <end position="435"/>
    </location>
</feature>
<dbReference type="AlphaFoldDB" id="A0A6A5VS64"/>
<reference evidence="3" key="1">
    <citation type="journal article" date="2020" name="Stud. Mycol.">
        <title>101 Dothideomycetes genomes: a test case for predicting lifestyles and emergence of pathogens.</title>
        <authorList>
            <person name="Haridas S."/>
            <person name="Albert R."/>
            <person name="Binder M."/>
            <person name="Bloem J."/>
            <person name="Labutti K."/>
            <person name="Salamov A."/>
            <person name="Andreopoulos B."/>
            <person name="Baker S."/>
            <person name="Barry K."/>
            <person name="Bills G."/>
            <person name="Bluhm B."/>
            <person name="Cannon C."/>
            <person name="Castanera R."/>
            <person name="Culley D."/>
            <person name="Daum C."/>
            <person name="Ezra D."/>
            <person name="Gonzalez J."/>
            <person name="Henrissat B."/>
            <person name="Kuo A."/>
            <person name="Liang C."/>
            <person name="Lipzen A."/>
            <person name="Lutzoni F."/>
            <person name="Magnuson J."/>
            <person name="Mondo S."/>
            <person name="Nolan M."/>
            <person name="Ohm R."/>
            <person name="Pangilinan J."/>
            <person name="Park H.-J."/>
            <person name="Ramirez L."/>
            <person name="Alfaro M."/>
            <person name="Sun H."/>
            <person name="Tritt A."/>
            <person name="Yoshinaga Y."/>
            <person name="Zwiers L.-H."/>
            <person name="Turgeon B."/>
            <person name="Goodwin S."/>
            <person name="Spatafora J."/>
            <person name="Crous P."/>
            <person name="Grigoriev I."/>
        </authorList>
    </citation>
    <scope>NUCLEOTIDE SEQUENCE</scope>
    <source>
        <strain evidence="3">CBS 107.79</strain>
    </source>
</reference>
<dbReference type="Proteomes" id="UP000800036">
    <property type="component" value="Unassembled WGS sequence"/>
</dbReference>
<dbReference type="InterPro" id="IPR057678">
    <property type="entry name" value="DUF7918"/>
</dbReference>
<dbReference type="Pfam" id="PF25534">
    <property type="entry name" value="DUF7918"/>
    <property type="match status" value="1"/>
</dbReference>
<evidence type="ECO:0000313" key="4">
    <source>
        <dbReference type="Proteomes" id="UP000800036"/>
    </source>
</evidence>
<sequence>MPNYRSISIKLHSQFDIETYPEFLPRPHSHYVSRGIPTPATVPVFEDSQTSTCSVYVPVYANSQFWLSYDISPPVPDDQHFLFKLYINGAHVVSWSTGKEDKWKGKTMFALFEMEDDDGRKRVEKRVMCFTAPKDGRWGDVENVWDEKARLEIRVHRALGRKRAERVVEEYGTTEHGKCEKGISLMSAGRAGSEQPKRFYKFALIDPADKPYATFRYFYRTWAQLRELGLSEYETDVVEDGESNQLSVIEPDDRGVSQRSESCYSQDVAQEGSYHPFHDGADDCPCSPREAYISTGSPKKRTSGFRRRLDDHERTRRIGRLSVPPSCKLDPPKHPSRHMPTIPQKHDAAAAHNTSYQPHPIYPLNDWEMRTPSPVQSMRETISTPTLVRRTKRGFTPTGWLNAIGNAWRRRATPSNLSSDDGSRATSRGDSRGVR</sequence>
<dbReference type="EMBL" id="ML976658">
    <property type="protein sequence ID" value="KAF1979429.1"/>
    <property type="molecule type" value="Genomic_DNA"/>
</dbReference>
<organism evidence="3 4">
    <name type="scientific">Bimuria novae-zelandiae CBS 107.79</name>
    <dbReference type="NCBI Taxonomy" id="1447943"/>
    <lineage>
        <taxon>Eukaryota</taxon>
        <taxon>Fungi</taxon>
        <taxon>Dikarya</taxon>
        <taxon>Ascomycota</taxon>
        <taxon>Pezizomycotina</taxon>
        <taxon>Dothideomycetes</taxon>
        <taxon>Pleosporomycetidae</taxon>
        <taxon>Pleosporales</taxon>
        <taxon>Massarineae</taxon>
        <taxon>Didymosphaeriaceae</taxon>
        <taxon>Bimuria</taxon>
    </lineage>
</organism>
<evidence type="ECO:0000259" key="2">
    <source>
        <dbReference type="Pfam" id="PF25534"/>
    </source>
</evidence>
<name>A0A6A5VS64_9PLEO</name>